<proteinExistence type="predicted"/>
<dbReference type="Proteomes" id="UP000281553">
    <property type="component" value="Unassembled WGS sequence"/>
</dbReference>
<evidence type="ECO:0000313" key="1">
    <source>
        <dbReference type="EMBL" id="VDN14092.1"/>
    </source>
</evidence>
<evidence type="ECO:0000313" key="2">
    <source>
        <dbReference type="Proteomes" id="UP000281553"/>
    </source>
</evidence>
<name>A0A3P7P1D1_DIBLA</name>
<accession>A0A3P7P1D1</accession>
<protein>
    <submittedName>
        <fullName evidence="1">Uncharacterized protein</fullName>
    </submittedName>
</protein>
<keyword evidence="2" id="KW-1185">Reference proteome</keyword>
<gene>
    <name evidence="1" type="ORF">DILT_LOCUS9923</name>
</gene>
<organism evidence="1 2">
    <name type="scientific">Dibothriocephalus latus</name>
    <name type="common">Fish tapeworm</name>
    <name type="synonym">Diphyllobothrium latum</name>
    <dbReference type="NCBI Taxonomy" id="60516"/>
    <lineage>
        <taxon>Eukaryota</taxon>
        <taxon>Metazoa</taxon>
        <taxon>Spiralia</taxon>
        <taxon>Lophotrochozoa</taxon>
        <taxon>Platyhelminthes</taxon>
        <taxon>Cestoda</taxon>
        <taxon>Eucestoda</taxon>
        <taxon>Diphyllobothriidea</taxon>
        <taxon>Diphyllobothriidae</taxon>
        <taxon>Dibothriocephalus</taxon>
    </lineage>
</organism>
<sequence length="72" mass="7347">MTPPGSIPGKCIRRPGSAPFLSTTPPPAVLVADVDVIVAVPAVVVVVLEDASVASTEEDSLDVFSSHDIHLG</sequence>
<dbReference type="EMBL" id="UYRU01058245">
    <property type="protein sequence ID" value="VDN14092.1"/>
    <property type="molecule type" value="Genomic_DNA"/>
</dbReference>
<dbReference type="AlphaFoldDB" id="A0A3P7P1D1"/>
<reference evidence="1 2" key="1">
    <citation type="submission" date="2018-11" db="EMBL/GenBank/DDBJ databases">
        <authorList>
            <consortium name="Pathogen Informatics"/>
        </authorList>
    </citation>
    <scope>NUCLEOTIDE SEQUENCE [LARGE SCALE GENOMIC DNA]</scope>
</reference>